<reference evidence="1" key="2">
    <citation type="journal article" date="2023" name="IMA Fungus">
        <title>Comparative genomic study of the Penicillium genus elucidates a diverse pangenome and 15 lateral gene transfer events.</title>
        <authorList>
            <person name="Petersen C."/>
            <person name="Sorensen T."/>
            <person name="Nielsen M.R."/>
            <person name="Sondergaard T.E."/>
            <person name="Sorensen J.L."/>
            <person name="Fitzpatrick D.A."/>
            <person name="Frisvad J.C."/>
            <person name="Nielsen K.L."/>
        </authorList>
    </citation>
    <scope>NUCLEOTIDE SEQUENCE</scope>
    <source>
        <strain evidence="1">IBT 16849</strain>
    </source>
</reference>
<evidence type="ECO:0000313" key="2">
    <source>
        <dbReference type="Proteomes" id="UP001150879"/>
    </source>
</evidence>
<reference evidence="1" key="1">
    <citation type="submission" date="2022-11" db="EMBL/GenBank/DDBJ databases">
        <authorList>
            <person name="Petersen C."/>
        </authorList>
    </citation>
    <scope>NUCLEOTIDE SEQUENCE</scope>
    <source>
        <strain evidence="1">IBT 16849</strain>
    </source>
</reference>
<accession>A0A9W9MSZ1</accession>
<dbReference type="AlphaFoldDB" id="A0A9W9MSZ1"/>
<keyword evidence="2" id="KW-1185">Reference proteome</keyword>
<comment type="caution">
    <text evidence="1">The sequence shown here is derived from an EMBL/GenBank/DDBJ whole genome shotgun (WGS) entry which is preliminary data.</text>
</comment>
<dbReference type="Proteomes" id="UP001150879">
    <property type="component" value="Unassembled WGS sequence"/>
</dbReference>
<sequence>MSKEKRSKLVARRDLALPGSMKKKMIFADATPRKEADAKTKTVDGVVLQNRMSTGEEIKSEGEMG</sequence>
<name>A0A9W9MSZ1_9EURO</name>
<organism evidence="1 2">
    <name type="scientific">Penicillium cf. griseofulvum</name>
    <dbReference type="NCBI Taxonomy" id="2972120"/>
    <lineage>
        <taxon>Eukaryota</taxon>
        <taxon>Fungi</taxon>
        <taxon>Dikarya</taxon>
        <taxon>Ascomycota</taxon>
        <taxon>Pezizomycotina</taxon>
        <taxon>Eurotiomycetes</taxon>
        <taxon>Eurotiomycetidae</taxon>
        <taxon>Eurotiales</taxon>
        <taxon>Aspergillaceae</taxon>
        <taxon>Penicillium</taxon>
    </lineage>
</organism>
<proteinExistence type="predicted"/>
<evidence type="ECO:0000313" key="1">
    <source>
        <dbReference type="EMBL" id="KAJ5206859.1"/>
    </source>
</evidence>
<dbReference type="EMBL" id="JAPQKP010000002">
    <property type="protein sequence ID" value="KAJ5206859.1"/>
    <property type="molecule type" value="Genomic_DNA"/>
</dbReference>
<gene>
    <name evidence="1" type="ORF">N7472_003307</name>
</gene>
<protein>
    <submittedName>
        <fullName evidence="1">Uncharacterized protein</fullName>
    </submittedName>
</protein>